<dbReference type="OrthoDB" id="2322664at2"/>
<protein>
    <recommendedName>
        <fullName evidence="1">DUF1659 domain-containing protein</fullName>
    </recommendedName>
</protein>
<evidence type="ECO:0000313" key="3">
    <source>
        <dbReference type="Proteomes" id="UP000305541"/>
    </source>
</evidence>
<dbReference type="InterPro" id="IPR012454">
    <property type="entry name" value="DUF1659"/>
</dbReference>
<dbReference type="Proteomes" id="UP000305541">
    <property type="component" value="Unassembled WGS sequence"/>
</dbReference>
<dbReference type="EMBL" id="VBTH01000003">
    <property type="protein sequence ID" value="TLQ05151.1"/>
    <property type="molecule type" value="Genomic_DNA"/>
</dbReference>
<gene>
    <name evidence="2" type="ORF">FEZ51_02625</name>
</gene>
<dbReference type="RefSeq" id="WP_138473901.1">
    <property type="nucleotide sequence ID" value="NZ_VBTH01000003.1"/>
</dbReference>
<dbReference type="Pfam" id="PF07872">
    <property type="entry name" value="DUF1659"/>
    <property type="match status" value="1"/>
</dbReference>
<dbReference type="AlphaFoldDB" id="A0A5R9BYU9"/>
<reference evidence="2 3" key="1">
    <citation type="submission" date="2019-05" db="EMBL/GenBank/DDBJ databases">
        <title>The metagenome of a microbial culture collection derived from dairy environment covers the genomic content of the human microbiome.</title>
        <authorList>
            <person name="Roder T."/>
            <person name="Wuthrich D."/>
            <person name="Sattari Z."/>
            <person name="Von Ah U."/>
            <person name="Bar C."/>
            <person name="Ronchi F."/>
            <person name="Macpherson A.J."/>
            <person name="Ganal-Vonarburg S.C."/>
            <person name="Bruggmann R."/>
            <person name="Vergeres G."/>
        </authorList>
    </citation>
    <scope>NUCLEOTIDE SEQUENCE [LARGE SCALE GENOMIC DNA]</scope>
    <source>
        <strain evidence="2 3">FAM 18815</strain>
    </source>
</reference>
<evidence type="ECO:0000313" key="2">
    <source>
        <dbReference type="EMBL" id="TLQ05151.1"/>
    </source>
</evidence>
<evidence type="ECO:0000259" key="1">
    <source>
        <dbReference type="Pfam" id="PF07872"/>
    </source>
</evidence>
<organism evidence="2 3">
    <name type="scientific">Pediococcus stilesii</name>
    <dbReference type="NCBI Taxonomy" id="331679"/>
    <lineage>
        <taxon>Bacteria</taxon>
        <taxon>Bacillati</taxon>
        <taxon>Bacillota</taxon>
        <taxon>Bacilli</taxon>
        <taxon>Lactobacillales</taxon>
        <taxon>Lactobacillaceae</taxon>
        <taxon>Pediococcus</taxon>
    </lineage>
</organism>
<accession>A0A5R9BYU9</accession>
<proteinExistence type="predicted"/>
<comment type="caution">
    <text evidence="2">The sequence shown here is derived from an EMBL/GenBank/DDBJ whole genome shotgun (WGS) entry which is preliminary data.</text>
</comment>
<feature type="domain" description="DUF1659" evidence="1">
    <location>
        <begin position="3"/>
        <end position="65"/>
    </location>
</feature>
<sequence length="69" mass="7597">MIKTWMKTGISITMEGPDHAKEVRRSFSNVAKNVTADQVGELVSALEMVSTDTVLEAKVMTTEKVVLDK</sequence>
<name>A0A5R9BYU9_9LACO</name>